<keyword evidence="10" id="KW-0143">Chaperone</keyword>
<evidence type="ECO:0000256" key="8">
    <source>
        <dbReference type="ARBA" id="ARBA00023136"/>
    </source>
</evidence>
<keyword evidence="9" id="KW-1015">Disulfide bond</keyword>
<dbReference type="InterPro" id="IPR003752">
    <property type="entry name" value="DiS_bond_form_DsbB/BdbC"/>
</dbReference>
<dbReference type="GO" id="GO:0006457">
    <property type="term" value="P:protein folding"/>
    <property type="evidence" value="ECO:0007669"/>
    <property type="project" value="InterPro"/>
</dbReference>
<comment type="subcellular location">
    <subcellularLocation>
        <location evidence="1">Membrane</location>
        <topology evidence="1">Multi-pass membrane protein</topology>
    </subcellularLocation>
</comment>
<evidence type="ECO:0000256" key="9">
    <source>
        <dbReference type="ARBA" id="ARBA00023157"/>
    </source>
</evidence>
<keyword evidence="4 12" id="KW-0812">Transmembrane</keyword>
<evidence type="ECO:0000313" key="14">
    <source>
        <dbReference type="Proteomes" id="UP000016986"/>
    </source>
</evidence>
<evidence type="ECO:0000256" key="11">
    <source>
        <dbReference type="ARBA" id="ARBA00023284"/>
    </source>
</evidence>
<organism evidence="13 14">
    <name type="scientific">Halarchaeum acidiphilum MH1-52-1</name>
    <dbReference type="NCBI Taxonomy" id="1261545"/>
    <lineage>
        <taxon>Archaea</taxon>
        <taxon>Methanobacteriati</taxon>
        <taxon>Methanobacteriota</taxon>
        <taxon>Stenosarchaea group</taxon>
        <taxon>Halobacteria</taxon>
        <taxon>Halobacteriales</taxon>
        <taxon>Halobacteriaceae</taxon>
    </lineage>
</organism>
<gene>
    <name evidence="13" type="ORF">MBEHAL_0404</name>
</gene>
<evidence type="ECO:0000256" key="12">
    <source>
        <dbReference type="SAM" id="Phobius"/>
    </source>
</evidence>
<accession>U3A1W0</accession>
<dbReference type="RefSeq" id="WP_020222579.1">
    <property type="nucleotide sequence ID" value="NZ_BANO01000278.1"/>
</dbReference>
<dbReference type="eggNOG" id="arCOG06168">
    <property type="taxonomic scope" value="Archaea"/>
</dbReference>
<protein>
    <submittedName>
        <fullName evidence="13">Disulfide bond formation protein BdbC, competence-related</fullName>
    </submittedName>
</protein>
<keyword evidence="6 12" id="KW-1133">Transmembrane helix</keyword>
<keyword evidence="14" id="KW-1185">Reference proteome</keyword>
<evidence type="ECO:0000256" key="6">
    <source>
        <dbReference type="ARBA" id="ARBA00022989"/>
    </source>
</evidence>
<dbReference type="Proteomes" id="UP000016986">
    <property type="component" value="Unassembled WGS sequence"/>
</dbReference>
<dbReference type="GO" id="GO:0016020">
    <property type="term" value="C:membrane"/>
    <property type="evidence" value="ECO:0007669"/>
    <property type="project" value="UniProtKB-SubCell"/>
</dbReference>
<feature type="transmembrane region" description="Helical" evidence="12">
    <location>
        <begin position="41"/>
        <end position="61"/>
    </location>
</feature>
<feature type="transmembrane region" description="Helical" evidence="12">
    <location>
        <begin position="109"/>
        <end position="129"/>
    </location>
</feature>
<keyword evidence="3" id="KW-0813">Transport</keyword>
<dbReference type="SUPFAM" id="SSF158442">
    <property type="entry name" value="DsbB-like"/>
    <property type="match status" value="1"/>
</dbReference>
<sequence>MLSLPRSRSLLAAAAIVATVATAGSLTYSLGLGLTPCELCWYQRILMYPLVAVLAYAYYTADTGIYRLVLPFCVGGAALAAYQSYLQVVAGGTCTFGGCAAVYIRPVTIPNQSLIAFCLIGLCTLGLAVRTRRDRT</sequence>
<dbReference type="OrthoDB" id="213767at2157"/>
<keyword evidence="5" id="KW-0249">Electron transport</keyword>
<dbReference type="InterPro" id="IPR023380">
    <property type="entry name" value="DsbB-like_sf"/>
</dbReference>
<evidence type="ECO:0000256" key="5">
    <source>
        <dbReference type="ARBA" id="ARBA00022982"/>
    </source>
</evidence>
<feature type="transmembrane region" description="Helical" evidence="12">
    <location>
        <begin position="68"/>
        <end position="89"/>
    </location>
</feature>
<evidence type="ECO:0000256" key="3">
    <source>
        <dbReference type="ARBA" id="ARBA00022448"/>
    </source>
</evidence>
<proteinExistence type="inferred from homology"/>
<dbReference type="Pfam" id="PF02600">
    <property type="entry name" value="DsbB"/>
    <property type="match status" value="1"/>
</dbReference>
<dbReference type="Gene3D" id="1.20.1550.10">
    <property type="entry name" value="DsbB-like"/>
    <property type="match status" value="1"/>
</dbReference>
<evidence type="ECO:0000256" key="7">
    <source>
        <dbReference type="ARBA" id="ARBA00023002"/>
    </source>
</evidence>
<comment type="caution">
    <text evidence="13">The sequence shown here is derived from an EMBL/GenBank/DDBJ whole genome shotgun (WGS) entry which is preliminary data.</text>
</comment>
<dbReference type="PANTHER" id="PTHR43469">
    <property type="entry name" value="DISULFIDE FORMATION PROTEIN-RELATED"/>
    <property type="match status" value="1"/>
</dbReference>
<name>U3A1W0_9EURY</name>
<keyword evidence="8 12" id="KW-0472">Membrane</keyword>
<evidence type="ECO:0000256" key="10">
    <source>
        <dbReference type="ARBA" id="ARBA00023186"/>
    </source>
</evidence>
<evidence type="ECO:0000256" key="4">
    <source>
        <dbReference type="ARBA" id="ARBA00022692"/>
    </source>
</evidence>
<keyword evidence="7" id="KW-0560">Oxidoreductase</keyword>
<dbReference type="GO" id="GO:0015035">
    <property type="term" value="F:protein-disulfide reductase activity"/>
    <property type="evidence" value="ECO:0007669"/>
    <property type="project" value="InterPro"/>
</dbReference>
<dbReference type="InterPro" id="IPR012187">
    <property type="entry name" value="Disulphide_bond_form_BdbC"/>
</dbReference>
<evidence type="ECO:0000256" key="2">
    <source>
        <dbReference type="ARBA" id="ARBA00007602"/>
    </source>
</evidence>
<dbReference type="EMBL" id="BATA01000005">
    <property type="protein sequence ID" value="GAD51644.1"/>
    <property type="molecule type" value="Genomic_DNA"/>
</dbReference>
<evidence type="ECO:0000256" key="1">
    <source>
        <dbReference type="ARBA" id="ARBA00004141"/>
    </source>
</evidence>
<keyword evidence="11" id="KW-0676">Redox-active center</keyword>
<dbReference type="AlphaFoldDB" id="U3A1W0"/>
<dbReference type="PANTHER" id="PTHR43469:SF1">
    <property type="entry name" value="SPBETA PROPHAGE-DERIVED DISULFIDE BOND FORMATION PROTEIN B"/>
    <property type="match status" value="1"/>
</dbReference>
<comment type="similarity">
    <text evidence="2">Belongs to the DsbB family. BdbC subfamily.</text>
</comment>
<reference evidence="13 14" key="1">
    <citation type="submission" date="2013-09" db="EMBL/GenBank/DDBJ databases">
        <title>Whole genome sequencing of Halarchaeum acidiphilum strain MH1-52-1.</title>
        <authorList>
            <person name="Shimane Y."/>
            <person name="Minegishi H."/>
            <person name="Nishi S."/>
            <person name="Echigo A."/>
            <person name="Shuto A."/>
            <person name="Konishi M."/>
            <person name="Ito T."/>
            <person name="Ohkuma M."/>
            <person name="Ohta Y."/>
            <person name="Nagano Y."/>
            <person name="Tsubouchi T."/>
            <person name="Mori K."/>
            <person name="Usui K."/>
            <person name="Kamekura M."/>
            <person name="Usami R."/>
            <person name="Takaki Y."/>
            <person name="Hatada Y."/>
        </authorList>
    </citation>
    <scope>NUCLEOTIDE SEQUENCE [LARGE SCALE GENOMIC DNA]</scope>
    <source>
        <strain evidence="13 14">JCM 16109</strain>
    </source>
</reference>
<evidence type="ECO:0000313" key="13">
    <source>
        <dbReference type="EMBL" id="GAD51644.1"/>
    </source>
</evidence>